<proteinExistence type="inferred from homology"/>
<dbReference type="EMBL" id="MU853563">
    <property type="protein sequence ID" value="KAK4146241.1"/>
    <property type="molecule type" value="Genomic_DNA"/>
</dbReference>
<keyword evidence="2" id="KW-0819">tRNA processing</keyword>
<sequence length="1583" mass="173711">MEEAQKEGSTKTGGSLEQLKPEVFENANTITKWLLSQAQETQTQLAQEIFDKLLKEASQSRQYHGNGHACVKLCSFVQQCAKSNDEALKQWAFTETLSTKLFHFYLEWYEHDPHRALRLVLDVLVASSASNPSPETGKAIKGHVVKTLVSIVSRKSTKQLTKSGLQCLDHLLNKKVINLGDIAVEYEKADTSVAEGFTIDVWRQWLQDALTRNAEILEDIKNYVLAPMFKTEREAALSLLDMFNRCQPLTAIGGGSTDHGHLLQLAALELGKKNGVVEEPSTEENLPSQPATKKVILQGTLLDSLLAHPSVSVRSSAFSLLVSSQATTKPFSEVAFDLLKKHLAAFHADYDARVRNEVLGHTKNLIKRAKNIMTVAQRSLSAHKATDGKAQPAAPQKKFGPEVALKDASEAKEVLDRHQAFLDWYMGFLRNELLPTTSYQRHVTAIKAALLLLRVGKHAGDTDDIVDEDIAKIILSDSTWIRLLLDLLLDPFDDVRDGAATILGLLPPDSLKPNTQTTQDLLEVLRSFCARASALADRTGRADHGDGAARSQGLLCSWLNTPDLQLTLLSDILERVESKISKAEDDLGHAAIENPVHADFAAISYVWHVLSKRTFADDKLDLVHHLQRRIFFCAQQIWFAVKHVLCDDSPEGHLPEELEEIEGLDTKDLLSYSFRAVHESSNLLRLLVSTLRMKNTAGVPYPPLDVFRETGYLTFEQLSSLRHRGAFSTVSYTFTTCCQLTQTLKNVYSDIDESENLLREWYRGAIQCILTQASTTRRSAGIPSLIAAVLSANAVSPSFEEVYGALERIGKKTVLMSETDGSNLPQVHALNSLRDIFRSSLLSKKAEGYLARTLRLAAISLRSEVWAIRNCGLLLLRSLIDCLLGTGESKASIESGWDGHSVRISYNKYPTLPGVILDLLRSADATLDHASPSQTGAAEAVFPALDIIRRAGPPDEHRLELQKHIEGYLGSRLWHVREIAARTLCSFLLRGDWARDISRLLGESKGSMNRIHGTLLTARFVLERKVDLGVELASDSESVDLHLEQLARKQRLFAHCAEVQAASFEIVNFLVSHGCQEQVAKSGLSAATTARNKSSSALLSLHTSLNMVYETAHSKDIGKLRSEFLSILGHDINTANRVLESIPEAWKYVDGTDVKTGLCSLYLEACTTSSAPEVRTQALSNLASLMDELLKKGKIAELPSAEKLDNLWVVLQTGDINPGLSCAITETSGTIMAALVSRGSSDGLEIANRLRNWGEMLTDCLDVDNSFDTRYAAASALRSFFTQTKGLPTSTTSYLPVLSALYDSLIDDDDEVRETAASAASHLLGTPVVAPVAADRLVVWLRECFGSGTNEADTNDDDEFEFKARVVYRMVGQPYPRDDDVLPDSTPFLPRLGLSLVPAKEQLRKALDFDDSLFAAEEQNLFIDEVRETVRWREALAGSYRGARVLGKRTTDTTDTADATGTITAASNIGDGSPLSCLGVWVEDGLRCLIGLVGGGNEGEGEGEGEGEEEDGPLGWTSDQHVFAVCARVLLCAVAIVRIGTTMGRTVGVDDDGAAQIGDLLRQFREAGKRGKIHGSLLEMAKV</sequence>
<dbReference type="GO" id="GO:0030488">
    <property type="term" value="P:tRNA methylation"/>
    <property type="evidence" value="ECO:0007669"/>
    <property type="project" value="TreeGrafter"/>
</dbReference>
<feature type="domain" description="tRNA (32-2'-O)-methyltransferase regulator THADA-like C-terminal TPR repeats region" evidence="6">
    <location>
        <begin position="869"/>
        <end position="1020"/>
    </location>
</feature>
<feature type="domain" description="tRNA (32-2'-O)-methyltransferase regulator THADA-like TPR repeats region" evidence="5">
    <location>
        <begin position="200"/>
        <end position="497"/>
    </location>
</feature>
<evidence type="ECO:0000259" key="6">
    <source>
        <dbReference type="Pfam" id="PF25151"/>
    </source>
</evidence>
<dbReference type="GO" id="GO:0005829">
    <property type="term" value="C:cytosol"/>
    <property type="evidence" value="ECO:0007669"/>
    <property type="project" value="TreeGrafter"/>
</dbReference>
<dbReference type="Pfam" id="PF25151">
    <property type="entry name" value="TPR_Trm732_C"/>
    <property type="match status" value="1"/>
</dbReference>
<dbReference type="Pfam" id="PF26523">
    <property type="entry name" value="Trm732_C"/>
    <property type="match status" value="1"/>
</dbReference>
<comment type="similarity">
    <text evidence="1">Belongs to the THADA family.</text>
</comment>
<accession>A0AAN6ZR93</accession>
<evidence type="ECO:0000256" key="1">
    <source>
        <dbReference type="ARBA" id="ARBA00010409"/>
    </source>
</evidence>
<evidence type="ECO:0000256" key="2">
    <source>
        <dbReference type="ARBA" id="ARBA00022694"/>
    </source>
</evidence>
<feature type="coiled-coil region" evidence="3">
    <location>
        <begin position="566"/>
        <end position="593"/>
    </location>
</feature>
<evidence type="ECO:0000313" key="7">
    <source>
        <dbReference type="EMBL" id="KAK4146241.1"/>
    </source>
</evidence>
<dbReference type="SUPFAM" id="SSF48371">
    <property type="entry name" value="ARM repeat"/>
    <property type="match status" value="1"/>
</dbReference>
<evidence type="ECO:0000259" key="4">
    <source>
        <dbReference type="Pfam" id="PF10350"/>
    </source>
</evidence>
<dbReference type="Proteomes" id="UP001302676">
    <property type="component" value="Unassembled WGS sequence"/>
</dbReference>
<organism evidence="7 8">
    <name type="scientific">Dichotomopilus funicola</name>
    <dbReference type="NCBI Taxonomy" id="1934379"/>
    <lineage>
        <taxon>Eukaryota</taxon>
        <taxon>Fungi</taxon>
        <taxon>Dikarya</taxon>
        <taxon>Ascomycota</taxon>
        <taxon>Pezizomycotina</taxon>
        <taxon>Sordariomycetes</taxon>
        <taxon>Sordariomycetidae</taxon>
        <taxon>Sordariales</taxon>
        <taxon>Chaetomiaceae</taxon>
        <taxon>Dichotomopilus</taxon>
    </lineage>
</organism>
<dbReference type="InterPro" id="IPR019442">
    <property type="entry name" value="THADA/TRM732_DUF2428"/>
</dbReference>
<keyword evidence="8" id="KW-1185">Reference proteome</keyword>
<comment type="caution">
    <text evidence="7">The sequence shown here is derived from an EMBL/GenBank/DDBJ whole genome shotgun (WGS) entry which is preliminary data.</text>
</comment>
<dbReference type="InterPro" id="IPR056843">
    <property type="entry name" value="THADA-like_TPR"/>
</dbReference>
<reference evidence="7" key="1">
    <citation type="journal article" date="2023" name="Mol. Phylogenet. Evol.">
        <title>Genome-scale phylogeny and comparative genomics of the fungal order Sordariales.</title>
        <authorList>
            <person name="Hensen N."/>
            <person name="Bonometti L."/>
            <person name="Westerberg I."/>
            <person name="Brannstrom I.O."/>
            <person name="Guillou S."/>
            <person name="Cros-Aarteil S."/>
            <person name="Calhoun S."/>
            <person name="Haridas S."/>
            <person name="Kuo A."/>
            <person name="Mondo S."/>
            <person name="Pangilinan J."/>
            <person name="Riley R."/>
            <person name="LaButti K."/>
            <person name="Andreopoulos B."/>
            <person name="Lipzen A."/>
            <person name="Chen C."/>
            <person name="Yan M."/>
            <person name="Daum C."/>
            <person name="Ng V."/>
            <person name="Clum A."/>
            <person name="Steindorff A."/>
            <person name="Ohm R.A."/>
            <person name="Martin F."/>
            <person name="Silar P."/>
            <person name="Natvig D.O."/>
            <person name="Lalanne C."/>
            <person name="Gautier V."/>
            <person name="Ament-Velasquez S.L."/>
            <person name="Kruys A."/>
            <person name="Hutchinson M.I."/>
            <person name="Powell A.J."/>
            <person name="Barry K."/>
            <person name="Miller A.N."/>
            <person name="Grigoriev I.V."/>
            <person name="Debuchy R."/>
            <person name="Gladieux P."/>
            <person name="Hiltunen Thoren M."/>
            <person name="Johannesson H."/>
        </authorList>
    </citation>
    <scope>NUCLEOTIDE SEQUENCE</scope>
    <source>
        <strain evidence="7">CBS 141.50</strain>
    </source>
</reference>
<feature type="domain" description="DUF2428" evidence="4">
    <location>
        <begin position="626"/>
        <end position="867"/>
    </location>
</feature>
<dbReference type="Pfam" id="PF25150">
    <property type="entry name" value="TPR_Trm732"/>
    <property type="match status" value="1"/>
</dbReference>
<dbReference type="InterPro" id="IPR056842">
    <property type="entry name" value="THADA-like_TPR_C"/>
</dbReference>
<keyword evidence="3" id="KW-0175">Coiled coil</keyword>
<dbReference type="InterPro" id="IPR051954">
    <property type="entry name" value="tRNA_methyltransferase_THADA"/>
</dbReference>
<dbReference type="PANTHER" id="PTHR14387:SF0">
    <property type="entry name" value="DUF2428 DOMAIN-CONTAINING PROTEIN"/>
    <property type="match status" value="1"/>
</dbReference>
<dbReference type="Gene3D" id="1.25.10.10">
    <property type="entry name" value="Leucine-rich Repeat Variant"/>
    <property type="match status" value="1"/>
</dbReference>
<dbReference type="InterPro" id="IPR011989">
    <property type="entry name" value="ARM-like"/>
</dbReference>
<gene>
    <name evidence="7" type="ORF">C8A04DRAFT_35218</name>
</gene>
<dbReference type="RefSeq" id="XP_062639612.1">
    <property type="nucleotide sequence ID" value="XM_062783089.1"/>
</dbReference>
<dbReference type="InterPro" id="IPR016024">
    <property type="entry name" value="ARM-type_fold"/>
</dbReference>
<dbReference type="Pfam" id="PF10350">
    <property type="entry name" value="DUF2428"/>
    <property type="match status" value="1"/>
</dbReference>
<evidence type="ECO:0000256" key="3">
    <source>
        <dbReference type="SAM" id="Coils"/>
    </source>
</evidence>
<evidence type="ECO:0000313" key="8">
    <source>
        <dbReference type="Proteomes" id="UP001302676"/>
    </source>
</evidence>
<evidence type="ECO:0000259" key="5">
    <source>
        <dbReference type="Pfam" id="PF25150"/>
    </source>
</evidence>
<dbReference type="GeneID" id="87819702"/>
<reference evidence="7" key="2">
    <citation type="submission" date="2023-05" db="EMBL/GenBank/DDBJ databases">
        <authorList>
            <consortium name="Lawrence Berkeley National Laboratory"/>
            <person name="Steindorff A."/>
            <person name="Hensen N."/>
            <person name="Bonometti L."/>
            <person name="Westerberg I."/>
            <person name="Brannstrom I.O."/>
            <person name="Guillou S."/>
            <person name="Cros-Aarteil S."/>
            <person name="Calhoun S."/>
            <person name="Haridas S."/>
            <person name="Kuo A."/>
            <person name="Mondo S."/>
            <person name="Pangilinan J."/>
            <person name="Riley R."/>
            <person name="Labutti K."/>
            <person name="Andreopoulos B."/>
            <person name="Lipzen A."/>
            <person name="Chen C."/>
            <person name="Yanf M."/>
            <person name="Daum C."/>
            <person name="Ng V."/>
            <person name="Clum A."/>
            <person name="Ohm R."/>
            <person name="Martin F."/>
            <person name="Silar P."/>
            <person name="Natvig D."/>
            <person name="Lalanne C."/>
            <person name="Gautier V."/>
            <person name="Ament-Velasquez S.L."/>
            <person name="Kruys A."/>
            <person name="Hutchinson M.I."/>
            <person name="Powell A.J."/>
            <person name="Barry K."/>
            <person name="Miller A.N."/>
            <person name="Grigoriev I.V."/>
            <person name="Debuchy R."/>
            <person name="Gladieux P."/>
            <person name="Thoren M.H."/>
            <person name="Johannesson H."/>
        </authorList>
    </citation>
    <scope>NUCLEOTIDE SEQUENCE</scope>
    <source>
        <strain evidence="7">CBS 141.50</strain>
    </source>
</reference>
<protein>
    <submittedName>
        <fullName evidence="7">Death-receptor fusion protein-domain-containing protein</fullName>
    </submittedName>
</protein>
<dbReference type="PANTHER" id="PTHR14387">
    <property type="entry name" value="THADA/DEATH RECEPTOR INTERACTING PROTEIN"/>
    <property type="match status" value="1"/>
</dbReference>
<name>A0AAN6ZR93_9PEZI</name>